<evidence type="ECO:0000313" key="2">
    <source>
        <dbReference type="Proteomes" id="UP000215509"/>
    </source>
</evidence>
<dbReference type="Proteomes" id="UP000215509">
    <property type="component" value="Unassembled WGS sequence"/>
</dbReference>
<protein>
    <submittedName>
        <fullName evidence="1">Uncharacterized protein</fullName>
    </submittedName>
</protein>
<organism evidence="1 2">
    <name type="scientific">Paenibacillus rigui</name>
    <dbReference type="NCBI Taxonomy" id="554312"/>
    <lineage>
        <taxon>Bacteria</taxon>
        <taxon>Bacillati</taxon>
        <taxon>Bacillota</taxon>
        <taxon>Bacilli</taxon>
        <taxon>Bacillales</taxon>
        <taxon>Paenibacillaceae</taxon>
        <taxon>Paenibacillus</taxon>
    </lineage>
</organism>
<proteinExistence type="predicted"/>
<accession>A0A229UGK6</accession>
<reference evidence="1 2" key="1">
    <citation type="submission" date="2017-07" db="EMBL/GenBank/DDBJ databases">
        <title>Genome sequencing and assembly of Paenibacillus rigui.</title>
        <authorList>
            <person name="Mayilraj S."/>
        </authorList>
    </citation>
    <scope>NUCLEOTIDE SEQUENCE [LARGE SCALE GENOMIC DNA]</scope>
    <source>
        <strain evidence="1 2">JCM 16352</strain>
    </source>
</reference>
<comment type="caution">
    <text evidence="1">The sequence shown here is derived from an EMBL/GenBank/DDBJ whole genome shotgun (WGS) entry which is preliminary data.</text>
</comment>
<dbReference type="OrthoDB" id="268467at2"/>
<dbReference type="EMBL" id="NMQW01000068">
    <property type="protein sequence ID" value="OXM82523.1"/>
    <property type="molecule type" value="Genomic_DNA"/>
</dbReference>
<gene>
    <name evidence="1" type="ORF">CF651_30530</name>
</gene>
<dbReference type="RefSeq" id="WP_094018642.1">
    <property type="nucleotide sequence ID" value="NZ_NMQW01000068.1"/>
</dbReference>
<name>A0A229UGK6_9BACL</name>
<dbReference type="AlphaFoldDB" id="A0A229UGK6"/>
<keyword evidence="2" id="KW-1185">Reference proteome</keyword>
<evidence type="ECO:0000313" key="1">
    <source>
        <dbReference type="EMBL" id="OXM82523.1"/>
    </source>
</evidence>
<sequence>MGGKEGARGYLYQSVVSVLNSMVANDWLSVQIEPDTANDKVDISWFYENDEQEVTQVKSSINNFTKPNVVDWFETLIADVPNAKAFKLILIGSCSDTTKKFINKVNKKNFEDDDDDKDDIATICPYLEKMKVQLENFELDAMESKIYTSLNKFLSHKGLTVGHHLLEMMTGAIVYQFIKFSTNGNKVSKADFEKQLLEWVYFNYPEIQGNLPSNKLLVEFYHSRKVPFSNTMQAFNLQLLNMEYIDDRKKDLKKAIEEIKNIHIPQKEKEVEKKAEIGGMQFTVAFHTSSEYSTKKKQEIRDKVQRLLGIELNDDFFYVGNLKEQKARFHTPFLSSSVQRIGDDFEKQKFEKLEEFDYELKKLDSYIQQFEFLEGFSVIPMVLKNEGKQYDERIKVLIKLPKNVEVLTPEKYLLPEYIVLNQFTGYDSILNVCLRHQKDSKVDENVNNSFIPFTHNRDLLDTEERIERDYSDFNWYLRTLLDFEIHKESDGLVLEYHFDELNPKENIAFPSYLLVKANESFVIQYEVTSKNSQDVTTGQLHYKVNY</sequence>